<dbReference type="Pfam" id="PF00400">
    <property type="entry name" value="WD40"/>
    <property type="match status" value="7"/>
</dbReference>
<dbReference type="FunFam" id="2.130.10.10:FF:001211">
    <property type="entry name" value="CBN-PRP-4 protein"/>
    <property type="match status" value="1"/>
</dbReference>
<dbReference type="InterPro" id="IPR019775">
    <property type="entry name" value="WD40_repeat_CS"/>
</dbReference>
<dbReference type="SMART" id="SM00320">
    <property type="entry name" value="WD40"/>
    <property type="match status" value="7"/>
</dbReference>
<keyword evidence="2" id="KW-0677">Repeat</keyword>
<evidence type="ECO:0000256" key="2">
    <source>
        <dbReference type="ARBA" id="ARBA00022737"/>
    </source>
</evidence>
<dbReference type="FunFam" id="2.130.10.10:FF:000443">
    <property type="entry name" value="U4/U6 small nuclear ribonucleoprotein Prp4"/>
    <property type="match status" value="1"/>
</dbReference>
<dbReference type="GO" id="GO:0030621">
    <property type="term" value="F:U4 snRNA binding"/>
    <property type="evidence" value="ECO:0000318"/>
    <property type="project" value="GO_Central"/>
</dbReference>
<evidence type="ECO:0000313" key="5">
    <source>
        <dbReference type="EMBL" id="EDV27987.1"/>
    </source>
</evidence>
<feature type="repeat" description="WD" evidence="3">
    <location>
        <begin position="367"/>
        <end position="408"/>
    </location>
</feature>
<dbReference type="OMA" id="LNEPICY"/>
<dbReference type="GO" id="GO:0017070">
    <property type="term" value="F:U6 snRNA binding"/>
    <property type="evidence" value="ECO:0000318"/>
    <property type="project" value="GO_Central"/>
</dbReference>
<dbReference type="FunCoup" id="B3RNA4">
    <property type="interactions" value="2321"/>
</dbReference>
<dbReference type="InterPro" id="IPR014906">
    <property type="entry name" value="PRP4-like"/>
</dbReference>
<dbReference type="SUPFAM" id="SSF50978">
    <property type="entry name" value="WD40 repeat-like"/>
    <property type="match status" value="1"/>
</dbReference>
<dbReference type="InParanoid" id="B3RNA4"/>
<sequence>MLFQFYEAFYNVKTNFHNLITNACLGKTFQFKHGKDDRQTELLAEFERRKKVRSVVVPTDDSEVKARLRELGEPICLFGEGPSERRNRLREIYAQQDTVVDRVIQEPANESQSSQVIQDVWYHEGPDSLAPARHHIALYSLKRQMRYAARIERAKPDPDKAAKAQELYKRLGRTTIFCSQIGDCRPISFCQFSPDCQYVATGSWSGLCKLWSVPHCEQICFCFIHPYFYLPTKIGHNSRIGAIVFHPQATLTLSSKSACMASCDAEGSVKLWSLESDTPIRNVSTHTTRVSRICYHPSGRYLGSACYDHSWRLYDLEADKEVLHQEGHMKEVYCLAFQIDGSLCFSGGLDAYGRVWDLRSGRCIILLEGHLKGVLSIDSASDGYQVATASADNSVRIWDLRNRKTIYTIPAHSGLVSFVKYENNRNYLMSASYDKTAKIWSNPGWSPLQTLTGHDDKLMCLDISSDGKYYVTSCYDRTFKLWSA</sequence>
<dbReference type="InterPro" id="IPR036285">
    <property type="entry name" value="PRP4-like_sf"/>
</dbReference>
<dbReference type="EMBL" id="DS985242">
    <property type="protein sequence ID" value="EDV27987.1"/>
    <property type="molecule type" value="Genomic_DNA"/>
</dbReference>
<name>B3RNA4_TRIAD</name>
<feature type="repeat" description="WD" evidence="3">
    <location>
        <begin position="409"/>
        <end position="441"/>
    </location>
</feature>
<reference evidence="5 6" key="1">
    <citation type="journal article" date="2008" name="Nature">
        <title>The Trichoplax genome and the nature of placozoans.</title>
        <authorList>
            <person name="Srivastava M."/>
            <person name="Begovic E."/>
            <person name="Chapman J."/>
            <person name="Putnam N.H."/>
            <person name="Hellsten U."/>
            <person name="Kawashima T."/>
            <person name="Kuo A."/>
            <person name="Mitros T."/>
            <person name="Salamov A."/>
            <person name="Carpenter M.L."/>
            <person name="Signorovitch A.Y."/>
            <person name="Moreno M.A."/>
            <person name="Kamm K."/>
            <person name="Grimwood J."/>
            <person name="Schmutz J."/>
            <person name="Shapiro H."/>
            <person name="Grigoriev I.V."/>
            <person name="Buss L.W."/>
            <person name="Schierwater B."/>
            <person name="Dellaporta S.L."/>
            <person name="Rokhsar D.S."/>
        </authorList>
    </citation>
    <scope>NUCLEOTIDE SEQUENCE [LARGE SCALE GENOMIC DNA]</scope>
    <source>
        <strain evidence="5 6">Grell-BS-1999</strain>
    </source>
</reference>
<dbReference type="eggNOG" id="KOG0272">
    <property type="taxonomic scope" value="Eukaryota"/>
</dbReference>
<dbReference type="InterPro" id="IPR020472">
    <property type="entry name" value="WD40_PAC1"/>
</dbReference>
<feature type="repeat" description="WD" evidence="3">
    <location>
        <begin position="451"/>
        <end position="484"/>
    </location>
</feature>
<keyword evidence="1 3" id="KW-0853">WD repeat</keyword>
<evidence type="ECO:0000256" key="1">
    <source>
        <dbReference type="ARBA" id="ARBA00022574"/>
    </source>
</evidence>
<dbReference type="PANTHER" id="PTHR19846:SF0">
    <property type="entry name" value="PRE-MRNA PROCESSING FACTOR 4"/>
    <property type="match status" value="1"/>
</dbReference>
<accession>B3RNA4</accession>
<dbReference type="PROSITE" id="PS00678">
    <property type="entry name" value="WD_REPEATS_1"/>
    <property type="match status" value="1"/>
</dbReference>
<dbReference type="Gene3D" id="4.10.280.110">
    <property type="entry name" value="Pre-mRNA processing factor 4 domain"/>
    <property type="match status" value="1"/>
</dbReference>
<dbReference type="SMART" id="SM00500">
    <property type="entry name" value="SFM"/>
    <property type="match status" value="1"/>
</dbReference>
<dbReference type="InterPro" id="IPR001680">
    <property type="entry name" value="WD40_rpt"/>
</dbReference>
<dbReference type="Proteomes" id="UP000009022">
    <property type="component" value="Unassembled WGS sequence"/>
</dbReference>
<proteinExistence type="predicted"/>
<dbReference type="PROSITE" id="PS50082">
    <property type="entry name" value="WD_REPEATS_2"/>
    <property type="match status" value="5"/>
</dbReference>
<dbReference type="STRING" id="10228.B3RNA4"/>
<feature type="repeat" description="WD" evidence="3">
    <location>
        <begin position="325"/>
        <end position="366"/>
    </location>
</feature>
<feature type="domain" description="Pre-mRNA processing factor 4 (PRP4)-like" evidence="4">
    <location>
        <begin position="59"/>
        <end position="110"/>
    </location>
</feature>
<dbReference type="SUPFAM" id="SSF158230">
    <property type="entry name" value="PRP4-like"/>
    <property type="match status" value="1"/>
</dbReference>
<dbReference type="OrthoDB" id="540662at2759"/>
<keyword evidence="6" id="KW-1185">Reference proteome</keyword>
<protein>
    <recommendedName>
        <fullName evidence="4">Pre-mRNA processing factor 4 (PRP4)-like domain-containing protein</fullName>
    </recommendedName>
</protein>
<dbReference type="GeneID" id="6750468"/>
<dbReference type="PANTHER" id="PTHR19846">
    <property type="entry name" value="WD40 REPEAT PROTEIN"/>
    <property type="match status" value="1"/>
</dbReference>
<dbReference type="CDD" id="cd00200">
    <property type="entry name" value="WD40"/>
    <property type="match status" value="1"/>
</dbReference>
<organism evidence="5 6">
    <name type="scientific">Trichoplax adhaerens</name>
    <name type="common">Trichoplax reptans</name>
    <dbReference type="NCBI Taxonomy" id="10228"/>
    <lineage>
        <taxon>Eukaryota</taxon>
        <taxon>Metazoa</taxon>
        <taxon>Placozoa</taxon>
        <taxon>Uniplacotomia</taxon>
        <taxon>Trichoplacea</taxon>
        <taxon>Trichoplacidae</taxon>
        <taxon>Trichoplax</taxon>
    </lineage>
</organism>
<dbReference type="InterPro" id="IPR015943">
    <property type="entry name" value="WD40/YVTN_repeat-like_dom_sf"/>
</dbReference>
<dbReference type="Pfam" id="PF08799">
    <property type="entry name" value="PRP4"/>
    <property type="match status" value="1"/>
</dbReference>
<dbReference type="CTD" id="6750468"/>
<evidence type="ECO:0000256" key="3">
    <source>
        <dbReference type="PROSITE-ProRule" id="PRU00221"/>
    </source>
</evidence>
<dbReference type="PROSITE" id="PS50294">
    <property type="entry name" value="WD_REPEATS_REGION"/>
    <property type="match status" value="4"/>
</dbReference>
<dbReference type="InterPro" id="IPR036322">
    <property type="entry name" value="WD40_repeat_dom_sf"/>
</dbReference>
<dbReference type="HOGENOM" id="CLU_000288_57_20_1"/>
<dbReference type="GO" id="GO:0046540">
    <property type="term" value="C:U4/U6 x U5 tri-snRNP complex"/>
    <property type="evidence" value="ECO:0000318"/>
    <property type="project" value="GO_Central"/>
</dbReference>
<dbReference type="PhylomeDB" id="B3RNA4"/>
<evidence type="ECO:0000313" key="6">
    <source>
        <dbReference type="Proteomes" id="UP000009022"/>
    </source>
</evidence>
<dbReference type="AlphaFoldDB" id="B3RNA4"/>
<evidence type="ECO:0000259" key="4">
    <source>
        <dbReference type="SMART" id="SM00500"/>
    </source>
</evidence>
<gene>
    <name evidence="5" type="ORF">TRIADDRAFT_21736</name>
</gene>
<dbReference type="GO" id="GO:0000398">
    <property type="term" value="P:mRNA splicing, via spliceosome"/>
    <property type="evidence" value="ECO:0000318"/>
    <property type="project" value="GO_Central"/>
</dbReference>
<dbReference type="RefSeq" id="XP_002109821.1">
    <property type="nucleotide sequence ID" value="XM_002109785.1"/>
</dbReference>
<feature type="repeat" description="WD" evidence="3">
    <location>
        <begin position="283"/>
        <end position="324"/>
    </location>
</feature>
<dbReference type="Gene3D" id="2.130.10.10">
    <property type="entry name" value="YVTN repeat-like/Quinoprotein amine dehydrogenase"/>
    <property type="match status" value="2"/>
</dbReference>
<dbReference type="KEGG" id="tad:TRIADDRAFT_21736"/>
<dbReference type="PRINTS" id="PR00320">
    <property type="entry name" value="GPROTEINBRPT"/>
</dbReference>